<protein>
    <submittedName>
        <fullName evidence="1">Uncharacterized protein</fullName>
    </submittedName>
</protein>
<sequence length="61" mass="6957">MRRPDIAFLLVDALEGIDKAIVPNYNNFHPTGNSQCPSTYLCVRLKTLVFDAKRYLDIQSN</sequence>
<organism evidence="1 2">
    <name type="scientific">Desmonostoc muscorum LEGE 12446</name>
    <dbReference type="NCBI Taxonomy" id="1828758"/>
    <lineage>
        <taxon>Bacteria</taxon>
        <taxon>Bacillati</taxon>
        <taxon>Cyanobacteriota</taxon>
        <taxon>Cyanophyceae</taxon>
        <taxon>Nostocales</taxon>
        <taxon>Nostocaceae</taxon>
        <taxon>Desmonostoc</taxon>
    </lineage>
</organism>
<evidence type="ECO:0000313" key="1">
    <source>
        <dbReference type="EMBL" id="MBE9022386.1"/>
    </source>
</evidence>
<dbReference type="RefSeq" id="WP_193915037.1">
    <property type="nucleotide sequence ID" value="NZ_JADEXS020000001.1"/>
</dbReference>
<gene>
    <name evidence="1" type="ORF">IQ276_08070</name>
</gene>
<proteinExistence type="predicted"/>
<dbReference type="Proteomes" id="UP000622533">
    <property type="component" value="Unassembled WGS sequence"/>
</dbReference>
<dbReference type="AlphaFoldDB" id="A0A8J6ZNK1"/>
<dbReference type="EMBL" id="JADEXS010000076">
    <property type="protein sequence ID" value="MBE9022386.1"/>
    <property type="molecule type" value="Genomic_DNA"/>
</dbReference>
<accession>A0A8J6ZNK1</accession>
<name>A0A8J6ZNK1_DESMC</name>
<evidence type="ECO:0000313" key="2">
    <source>
        <dbReference type="Proteomes" id="UP000622533"/>
    </source>
</evidence>
<comment type="caution">
    <text evidence="1">The sequence shown here is derived from an EMBL/GenBank/DDBJ whole genome shotgun (WGS) entry which is preliminary data.</text>
</comment>
<keyword evidence="2" id="KW-1185">Reference proteome</keyword>
<reference evidence="1" key="1">
    <citation type="submission" date="2020-10" db="EMBL/GenBank/DDBJ databases">
        <authorList>
            <person name="Castelo-Branco R."/>
            <person name="Eusebio N."/>
            <person name="Adriana R."/>
            <person name="Vieira A."/>
            <person name="Brugerolle De Fraissinette N."/>
            <person name="Rezende De Castro R."/>
            <person name="Schneider M.P."/>
            <person name="Vasconcelos V."/>
            <person name="Leao P.N."/>
        </authorList>
    </citation>
    <scope>NUCLEOTIDE SEQUENCE</scope>
    <source>
        <strain evidence="1">LEGE 12446</strain>
    </source>
</reference>